<keyword evidence="2" id="KW-1185">Reference proteome</keyword>
<accession>A0AAW1PN53</accession>
<sequence>MRAGLRQQRHPAPATCVECAARPVPGSCNLAAGAGQFVGWLLWSVCMLLVAVCKSVCHSHRLPAPGCAFCRAAPGDPVADRPVFPLAADRRGRVQWRCAQACGPKSSQGSPSTAGEAWRRQHMAAKAAHCVPYGAASEALGTLMRIGPKAAACIRLFALDKTEANPADMHVERYCNLAKVARSDTQQGCKIATGCALWSLAGNL</sequence>
<dbReference type="AlphaFoldDB" id="A0AAW1PN53"/>
<name>A0AAW1PN53_9CHLO</name>
<organism evidence="1 2">
    <name type="scientific">[Myrmecia] bisecta</name>
    <dbReference type="NCBI Taxonomy" id="41462"/>
    <lineage>
        <taxon>Eukaryota</taxon>
        <taxon>Viridiplantae</taxon>
        <taxon>Chlorophyta</taxon>
        <taxon>core chlorophytes</taxon>
        <taxon>Trebouxiophyceae</taxon>
        <taxon>Trebouxiales</taxon>
        <taxon>Trebouxiaceae</taxon>
        <taxon>Myrmecia</taxon>
    </lineage>
</organism>
<dbReference type="GO" id="GO:0003824">
    <property type="term" value="F:catalytic activity"/>
    <property type="evidence" value="ECO:0007669"/>
    <property type="project" value="InterPro"/>
</dbReference>
<evidence type="ECO:0000313" key="1">
    <source>
        <dbReference type="EMBL" id="KAK9811245.1"/>
    </source>
</evidence>
<reference evidence="1 2" key="1">
    <citation type="journal article" date="2024" name="Nat. Commun.">
        <title>Phylogenomics reveals the evolutionary origins of lichenization in chlorophyte algae.</title>
        <authorList>
            <person name="Puginier C."/>
            <person name="Libourel C."/>
            <person name="Otte J."/>
            <person name="Skaloud P."/>
            <person name="Haon M."/>
            <person name="Grisel S."/>
            <person name="Petersen M."/>
            <person name="Berrin J.G."/>
            <person name="Delaux P.M."/>
            <person name="Dal Grande F."/>
            <person name="Keller J."/>
        </authorList>
    </citation>
    <scope>NUCLEOTIDE SEQUENCE [LARGE SCALE GENOMIC DNA]</scope>
    <source>
        <strain evidence="1 2">SAG 2043</strain>
    </source>
</reference>
<protein>
    <submittedName>
        <fullName evidence="1">Uncharacterized protein</fullName>
    </submittedName>
</protein>
<dbReference type="SUPFAM" id="SSF48150">
    <property type="entry name" value="DNA-glycosylase"/>
    <property type="match status" value="1"/>
</dbReference>
<comment type="caution">
    <text evidence="1">The sequence shown here is derived from an EMBL/GenBank/DDBJ whole genome shotgun (WGS) entry which is preliminary data.</text>
</comment>
<evidence type="ECO:0000313" key="2">
    <source>
        <dbReference type="Proteomes" id="UP001489004"/>
    </source>
</evidence>
<dbReference type="GO" id="GO:0006281">
    <property type="term" value="P:DNA repair"/>
    <property type="evidence" value="ECO:0007669"/>
    <property type="project" value="InterPro"/>
</dbReference>
<dbReference type="InterPro" id="IPR011257">
    <property type="entry name" value="DNA_glycosylase"/>
</dbReference>
<proteinExistence type="predicted"/>
<gene>
    <name evidence="1" type="ORF">WJX72_000589</name>
</gene>
<dbReference type="Proteomes" id="UP001489004">
    <property type="component" value="Unassembled WGS sequence"/>
</dbReference>
<dbReference type="EMBL" id="JALJOR010000009">
    <property type="protein sequence ID" value="KAK9811245.1"/>
    <property type="molecule type" value="Genomic_DNA"/>
</dbReference>